<sequence>MKPTLETRKRELMKFLRQHYSGNPTQIDEFERTYAPAKAIWWYTTSLTKLCANMISISLSIYIIRFLKNTTNFSLHQKDLACVLIEGKASVTKNELEFVKVLMNSFLSTFTRTSTGNLYADVSAHSGSLLKRIVFQFKIIL</sequence>
<evidence type="ECO:0000313" key="1">
    <source>
        <dbReference type="EMBL" id="CAF1539464.1"/>
    </source>
</evidence>
<comment type="caution">
    <text evidence="1">The sequence shown here is derived from an EMBL/GenBank/DDBJ whole genome shotgun (WGS) entry which is preliminary data.</text>
</comment>
<name>A0A815W264_ADIRI</name>
<gene>
    <name evidence="1" type="ORF">XAT740_LOCUS42070</name>
</gene>
<keyword evidence="2" id="KW-1185">Reference proteome</keyword>
<dbReference type="AlphaFoldDB" id="A0A815W264"/>
<organism evidence="1 2">
    <name type="scientific">Adineta ricciae</name>
    <name type="common">Rotifer</name>
    <dbReference type="NCBI Taxonomy" id="249248"/>
    <lineage>
        <taxon>Eukaryota</taxon>
        <taxon>Metazoa</taxon>
        <taxon>Spiralia</taxon>
        <taxon>Gnathifera</taxon>
        <taxon>Rotifera</taxon>
        <taxon>Eurotatoria</taxon>
        <taxon>Bdelloidea</taxon>
        <taxon>Adinetida</taxon>
        <taxon>Adinetidae</taxon>
        <taxon>Adineta</taxon>
    </lineage>
</organism>
<dbReference type="Proteomes" id="UP000663828">
    <property type="component" value="Unassembled WGS sequence"/>
</dbReference>
<protein>
    <submittedName>
        <fullName evidence="1">Uncharacterized protein</fullName>
    </submittedName>
</protein>
<dbReference type="EMBL" id="CAJNOR010004997">
    <property type="protein sequence ID" value="CAF1539464.1"/>
    <property type="molecule type" value="Genomic_DNA"/>
</dbReference>
<reference evidence="1" key="1">
    <citation type="submission" date="2021-02" db="EMBL/GenBank/DDBJ databases">
        <authorList>
            <person name="Nowell W R."/>
        </authorList>
    </citation>
    <scope>NUCLEOTIDE SEQUENCE</scope>
</reference>
<proteinExistence type="predicted"/>
<accession>A0A815W264</accession>
<evidence type="ECO:0000313" key="2">
    <source>
        <dbReference type="Proteomes" id="UP000663828"/>
    </source>
</evidence>